<dbReference type="Pfam" id="PF03237">
    <property type="entry name" value="Terminase_6N"/>
    <property type="match status" value="1"/>
</dbReference>
<sequence length="83" mass="9757">MATNREYLRCRAGGCNLFDIEQLKLENSPDEFEQLFMCEFIDDNQSVFKFTMIQRCLVDSMEIWKDYVSPMAICDRLAIKKCG</sequence>
<protein>
    <submittedName>
        <fullName evidence="1">Uncharacterized conserved protein</fullName>
    </submittedName>
</protein>
<dbReference type="AlphaFoldDB" id="A0A378NBR7"/>
<accession>A0A378NBR7</accession>
<proteinExistence type="predicted"/>
<dbReference type="EMBL" id="UGPL01000005">
    <property type="protein sequence ID" value="STY64969.1"/>
    <property type="molecule type" value="Genomic_DNA"/>
</dbReference>
<evidence type="ECO:0000313" key="1">
    <source>
        <dbReference type="EMBL" id="STY64969.1"/>
    </source>
</evidence>
<dbReference type="Proteomes" id="UP000254031">
    <property type="component" value="Unassembled WGS sequence"/>
</dbReference>
<gene>
    <name evidence="1" type="ORF">NCTC9380_00220</name>
</gene>
<reference evidence="1 2" key="1">
    <citation type="submission" date="2018-06" db="EMBL/GenBank/DDBJ databases">
        <authorList>
            <consortium name="Pathogen Informatics"/>
            <person name="Doyle S."/>
        </authorList>
    </citation>
    <scope>NUCLEOTIDE SEQUENCE [LARGE SCALE GENOMIC DNA]</scope>
    <source>
        <strain evidence="1 2">NCTC9380</strain>
    </source>
</reference>
<organism evidence="1 2">
    <name type="scientific">Mannheimia haemolytica</name>
    <name type="common">Pasteurella haemolytica</name>
    <dbReference type="NCBI Taxonomy" id="75985"/>
    <lineage>
        <taxon>Bacteria</taxon>
        <taxon>Pseudomonadati</taxon>
        <taxon>Pseudomonadota</taxon>
        <taxon>Gammaproteobacteria</taxon>
        <taxon>Pasteurellales</taxon>
        <taxon>Pasteurellaceae</taxon>
        <taxon>Mannheimia</taxon>
    </lineage>
</organism>
<name>A0A378NBR7_MANHA</name>
<evidence type="ECO:0000313" key="2">
    <source>
        <dbReference type="Proteomes" id="UP000254031"/>
    </source>
</evidence>